<keyword evidence="3" id="KW-1185">Reference proteome</keyword>
<organism evidence="2 3">
    <name type="scientific">Leptolyngbya boryana NIES-2135</name>
    <dbReference type="NCBI Taxonomy" id="1973484"/>
    <lineage>
        <taxon>Bacteria</taxon>
        <taxon>Bacillati</taxon>
        <taxon>Cyanobacteriota</taxon>
        <taxon>Cyanophyceae</taxon>
        <taxon>Leptolyngbyales</taxon>
        <taxon>Leptolyngbyaceae</taxon>
        <taxon>Leptolyngbya group</taxon>
        <taxon>Leptolyngbya</taxon>
    </lineage>
</organism>
<accession>A0A1Z4JH77</accession>
<dbReference type="Proteomes" id="UP000217895">
    <property type="component" value="Chromosome"/>
</dbReference>
<evidence type="ECO:0000313" key="2">
    <source>
        <dbReference type="EMBL" id="BAY55877.1"/>
    </source>
</evidence>
<dbReference type="EMBL" id="AP018203">
    <property type="protein sequence ID" value="BAY55877.1"/>
    <property type="molecule type" value="Genomic_DNA"/>
</dbReference>
<gene>
    <name evidence="2" type="ORF">NIES2135_27020</name>
</gene>
<evidence type="ECO:0000256" key="1">
    <source>
        <dbReference type="SAM" id="MobiDB-lite"/>
    </source>
</evidence>
<proteinExistence type="predicted"/>
<protein>
    <submittedName>
        <fullName evidence="2">Uncharacterized protein</fullName>
    </submittedName>
</protein>
<dbReference type="AlphaFoldDB" id="A0A1Z4JH77"/>
<feature type="region of interest" description="Disordered" evidence="1">
    <location>
        <begin position="1"/>
        <end position="29"/>
    </location>
</feature>
<sequence length="171" mass="19150">MPQEDAPKPIPISQARSKREASPKIETTTDEMRQVIAEVLEQGLAAKITRLEVSINRMMDHIEGVKNGTAEDAALRVTTDSSATDLALAKVTLASEEYYIYTSAELAEKLNVRLHDVQQMGRVLGLKNDNQYHKAVKTGKKTEVQKYSEAALLRMKEALASREYVAVFKEW</sequence>
<name>A0A1Z4JH77_LEPBY</name>
<evidence type="ECO:0000313" key="3">
    <source>
        <dbReference type="Proteomes" id="UP000217895"/>
    </source>
</evidence>
<reference evidence="2 3" key="1">
    <citation type="submission" date="2017-06" db="EMBL/GenBank/DDBJ databases">
        <title>Genome sequencing of cyanobaciteial culture collection at National Institute for Environmental Studies (NIES).</title>
        <authorList>
            <person name="Hirose Y."/>
            <person name="Shimura Y."/>
            <person name="Fujisawa T."/>
            <person name="Nakamura Y."/>
            <person name="Kawachi M."/>
        </authorList>
    </citation>
    <scope>NUCLEOTIDE SEQUENCE [LARGE SCALE GENOMIC DNA]</scope>
    <source>
        <strain evidence="2 3">NIES-2135</strain>
    </source>
</reference>